<comment type="subcellular location">
    <subcellularLocation>
        <location evidence="1">Secreted</location>
    </subcellularLocation>
</comment>
<feature type="chain" id="PRO_5018639331" evidence="6">
    <location>
        <begin position="23"/>
        <end position="45"/>
    </location>
</feature>
<dbReference type="AlphaFoldDB" id="A0A3Q3QC83"/>
<protein>
    <submittedName>
        <fullName evidence="7">Uncharacterized protein</fullName>
    </submittedName>
</protein>
<evidence type="ECO:0000313" key="8">
    <source>
        <dbReference type="Proteomes" id="UP000261600"/>
    </source>
</evidence>
<keyword evidence="6" id="KW-0732">Signal</keyword>
<evidence type="ECO:0000313" key="7">
    <source>
        <dbReference type="Ensembl" id="ENSMALP00000009271.1"/>
    </source>
</evidence>
<evidence type="ECO:0000256" key="2">
    <source>
        <dbReference type="ARBA" id="ARBA00007419"/>
    </source>
</evidence>
<evidence type="ECO:0000256" key="3">
    <source>
        <dbReference type="ARBA" id="ARBA00022525"/>
    </source>
</evidence>
<accession>A0A3Q3QC83</accession>
<reference evidence="7" key="1">
    <citation type="submission" date="2025-08" db="UniProtKB">
        <authorList>
            <consortium name="Ensembl"/>
        </authorList>
    </citation>
    <scope>IDENTIFICATION</scope>
</reference>
<organism evidence="7 8">
    <name type="scientific">Monopterus albus</name>
    <name type="common">Swamp eel</name>
    <dbReference type="NCBI Taxonomy" id="43700"/>
    <lineage>
        <taxon>Eukaryota</taxon>
        <taxon>Metazoa</taxon>
        <taxon>Chordata</taxon>
        <taxon>Craniata</taxon>
        <taxon>Vertebrata</taxon>
        <taxon>Euteleostomi</taxon>
        <taxon>Actinopterygii</taxon>
        <taxon>Neopterygii</taxon>
        <taxon>Teleostei</taxon>
        <taxon>Neoteleostei</taxon>
        <taxon>Acanthomorphata</taxon>
        <taxon>Anabantaria</taxon>
        <taxon>Synbranchiformes</taxon>
        <taxon>Synbranchidae</taxon>
        <taxon>Monopterus</taxon>
    </lineage>
</organism>
<evidence type="ECO:0000256" key="6">
    <source>
        <dbReference type="SAM" id="SignalP"/>
    </source>
</evidence>
<evidence type="ECO:0000256" key="4">
    <source>
        <dbReference type="ARBA" id="ARBA00022529"/>
    </source>
</evidence>
<proteinExistence type="inferred from homology"/>
<evidence type="ECO:0000256" key="5">
    <source>
        <dbReference type="ARBA" id="ARBA00023022"/>
    </source>
</evidence>
<dbReference type="InterPro" id="IPR012515">
    <property type="entry name" value="Antimicrobial12"/>
</dbReference>
<dbReference type="Proteomes" id="UP000261600">
    <property type="component" value="Unplaced"/>
</dbReference>
<dbReference type="GO" id="GO:0042742">
    <property type="term" value="P:defense response to bacterium"/>
    <property type="evidence" value="ECO:0007669"/>
    <property type="project" value="UniProtKB-KW"/>
</dbReference>
<reference evidence="7" key="2">
    <citation type="submission" date="2025-09" db="UniProtKB">
        <authorList>
            <consortium name="Ensembl"/>
        </authorList>
    </citation>
    <scope>IDENTIFICATION</scope>
</reference>
<dbReference type="Pfam" id="PF08107">
    <property type="entry name" value="Antimicrobial12"/>
    <property type="match status" value="1"/>
</dbReference>
<keyword evidence="3" id="KW-0964">Secreted</keyword>
<name>A0A3Q3QC83_MONAL</name>
<keyword evidence="8" id="KW-1185">Reference proteome</keyword>
<feature type="signal peptide" evidence="6">
    <location>
        <begin position="1"/>
        <end position="22"/>
    </location>
</feature>
<evidence type="ECO:0000256" key="1">
    <source>
        <dbReference type="ARBA" id="ARBA00004613"/>
    </source>
</evidence>
<keyword evidence="4" id="KW-0929">Antimicrobial</keyword>
<keyword evidence="5" id="KW-0044">Antibiotic</keyword>
<dbReference type="GO" id="GO:0005576">
    <property type="term" value="C:extracellular region"/>
    <property type="evidence" value="ECO:0007669"/>
    <property type="project" value="UniProtKB-SubCell"/>
</dbReference>
<comment type="similarity">
    <text evidence="2">Belongs to the pleurocidin family.</text>
</comment>
<sequence>MKCTSLFLVLTLATLIAEPGECESGGIKVCVFEQKTEQNELQICL</sequence>
<dbReference type="Ensembl" id="ENSMALT00000009465.1">
    <property type="protein sequence ID" value="ENSMALP00000009271.1"/>
    <property type="gene ID" value="ENSMALG00000006600.1"/>
</dbReference>